<evidence type="ECO:0000259" key="9">
    <source>
        <dbReference type="Pfam" id="PF16491"/>
    </source>
</evidence>
<keyword evidence="4 6" id="KW-0862">Zinc</keyword>
<feature type="transmembrane region" description="Helical" evidence="7">
    <location>
        <begin position="287"/>
        <end position="308"/>
    </location>
</feature>
<keyword evidence="1 6" id="KW-0645">Protease</keyword>
<keyword evidence="11" id="KW-1185">Reference proteome</keyword>
<dbReference type="Gene3D" id="3.30.2010.10">
    <property type="entry name" value="Metalloproteases ('zincins'), catalytic domain"/>
    <property type="match status" value="1"/>
</dbReference>
<proteinExistence type="inferred from homology"/>
<dbReference type="Pfam" id="PF01435">
    <property type="entry name" value="Peptidase_M48"/>
    <property type="match status" value="1"/>
</dbReference>
<keyword evidence="5 6" id="KW-0482">Metalloprotease</keyword>
<evidence type="ECO:0000313" key="11">
    <source>
        <dbReference type="Proteomes" id="UP000830167"/>
    </source>
</evidence>
<feature type="transmembrane region" description="Helical" evidence="7">
    <location>
        <begin position="148"/>
        <end position="168"/>
    </location>
</feature>
<feature type="transmembrane region" description="Helical" evidence="7">
    <location>
        <begin position="62"/>
        <end position="84"/>
    </location>
</feature>
<evidence type="ECO:0000256" key="2">
    <source>
        <dbReference type="ARBA" id="ARBA00022723"/>
    </source>
</evidence>
<evidence type="ECO:0000256" key="4">
    <source>
        <dbReference type="ARBA" id="ARBA00022833"/>
    </source>
</evidence>
<feature type="domain" description="Peptidase M48" evidence="8">
    <location>
        <begin position="207"/>
        <end position="415"/>
    </location>
</feature>
<protein>
    <submittedName>
        <fullName evidence="10">M48 family metallopeptidase</fullName>
    </submittedName>
</protein>
<name>A0ABY4CJ47_9BACL</name>
<reference evidence="10" key="1">
    <citation type="submission" date="2021-12" db="EMBL/GenBank/DDBJ databases">
        <title>Alicyclobacillaceae gen. nov., sp. nov., isolated from chalcocite enrichment system.</title>
        <authorList>
            <person name="Jiang Z."/>
        </authorList>
    </citation>
    <scope>NUCLEOTIDE SEQUENCE</scope>
    <source>
        <strain evidence="10">MYW30-H2</strain>
    </source>
</reference>
<keyword evidence="2" id="KW-0479">Metal-binding</keyword>
<evidence type="ECO:0000313" key="10">
    <source>
        <dbReference type="EMBL" id="UOF89461.1"/>
    </source>
</evidence>
<organism evidence="10 11">
    <name type="scientific">Fodinisporobacter ferrooxydans</name>
    <dbReference type="NCBI Taxonomy" id="2901836"/>
    <lineage>
        <taxon>Bacteria</taxon>
        <taxon>Bacillati</taxon>
        <taxon>Bacillota</taxon>
        <taxon>Bacilli</taxon>
        <taxon>Bacillales</taxon>
        <taxon>Alicyclobacillaceae</taxon>
        <taxon>Fodinisporobacter</taxon>
    </lineage>
</organism>
<dbReference type="InterPro" id="IPR027057">
    <property type="entry name" value="CAXX_Prtase_1"/>
</dbReference>
<accession>A0ABY4CJ47</accession>
<evidence type="ECO:0000256" key="7">
    <source>
        <dbReference type="SAM" id="Phobius"/>
    </source>
</evidence>
<evidence type="ECO:0000256" key="3">
    <source>
        <dbReference type="ARBA" id="ARBA00022801"/>
    </source>
</evidence>
<comment type="similarity">
    <text evidence="6">Belongs to the peptidase M48 family.</text>
</comment>
<dbReference type="InterPro" id="IPR032456">
    <property type="entry name" value="Peptidase_M48_N"/>
</dbReference>
<feature type="transmembrane region" description="Helical" evidence="7">
    <location>
        <begin position="7"/>
        <end position="25"/>
    </location>
</feature>
<dbReference type="Proteomes" id="UP000830167">
    <property type="component" value="Chromosome"/>
</dbReference>
<feature type="transmembrane region" description="Helical" evidence="7">
    <location>
        <begin position="104"/>
        <end position="128"/>
    </location>
</feature>
<sequence length="417" mass="48169">MRTVYKALTFTYIVYAVGILAYIYTQDPSRVPVYDIGGVSDPTTFMSRAQIHEANAVSRLQYVSFFIFEPLQWIIYFVVLTSGVSGRMKYMTQQMTHVKAFQRILYVIGLLALLFIVHLPINGFYFVIDHLYHLSSQTASSWLGDLLKSFGLDLITQVPLFLGVFWLIKKQPNRWWISIWVLSIPITIFLMFIQPLVVDPIFNTFQPLPDQQLKAEIISLTTKAHIPTDQIYVVNKSKQTNELNAYVTGIGSQTRVVYWDTLLHSMTKGEIVFVTAHEIGHYVLHHIYIGIVVGLLIGYGVLWVFYRLYLWIVQRFKESLHIDGPHDFVALPLLLLLYSVLSFAILPVENAISRTMEHQADQYAMMLTHDKKDAIQSFQMFAKHDLQAVNPPFLVYIFLDDHPTLLQRIDFVAHWKS</sequence>
<keyword evidence="7" id="KW-0472">Membrane</keyword>
<feature type="domain" description="CAAX prenyl protease 1 N-terminal" evidence="9">
    <location>
        <begin position="49"/>
        <end position="204"/>
    </location>
</feature>
<dbReference type="InterPro" id="IPR001915">
    <property type="entry name" value="Peptidase_M48"/>
</dbReference>
<evidence type="ECO:0000259" key="8">
    <source>
        <dbReference type="Pfam" id="PF01435"/>
    </source>
</evidence>
<feature type="transmembrane region" description="Helical" evidence="7">
    <location>
        <begin position="328"/>
        <end position="348"/>
    </location>
</feature>
<dbReference type="CDD" id="cd07343">
    <property type="entry name" value="M48A_Zmpste24p_like"/>
    <property type="match status" value="1"/>
</dbReference>
<keyword evidence="3 6" id="KW-0378">Hydrolase</keyword>
<dbReference type="RefSeq" id="WP_347436151.1">
    <property type="nucleotide sequence ID" value="NZ_CP089291.1"/>
</dbReference>
<feature type="transmembrane region" description="Helical" evidence="7">
    <location>
        <begin position="175"/>
        <end position="197"/>
    </location>
</feature>
<evidence type="ECO:0000256" key="1">
    <source>
        <dbReference type="ARBA" id="ARBA00022670"/>
    </source>
</evidence>
<evidence type="ECO:0000256" key="5">
    <source>
        <dbReference type="ARBA" id="ARBA00023049"/>
    </source>
</evidence>
<comment type="cofactor">
    <cofactor evidence="6">
        <name>Zn(2+)</name>
        <dbReference type="ChEBI" id="CHEBI:29105"/>
    </cofactor>
    <text evidence="6">Binds 1 zinc ion per subunit.</text>
</comment>
<dbReference type="PANTHER" id="PTHR10120">
    <property type="entry name" value="CAAX PRENYL PROTEASE 1"/>
    <property type="match status" value="1"/>
</dbReference>
<keyword evidence="7" id="KW-0812">Transmembrane</keyword>
<gene>
    <name evidence="10" type="ORF">LSG31_16410</name>
</gene>
<keyword evidence="7" id="KW-1133">Transmembrane helix</keyword>
<dbReference type="Pfam" id="PF16491">
    <property type="entry name" value="Peptidase_M48_N"/>
    <property type="match status" value="1"/>
</dbReference>
<dbReference type="EMBL" id="CP089291">
    <property type="protein sequence ID" value="UOF89461.1"/>
    <property type="molecule type" value="Genomic_DNA"/>
</dbReference>
<evidence type="ECO:0000256" key="6">
    <source>
        <dbReference type="RuleBase" id="RU003983"/>
    </source>
</evidence>